<organism evidence="2 3">
    <name type="scientific">Paspalum notatum var. saurae</name>
    <dbReference type="NCBI Taxonomy" id="547442"/>
    <lineage>
        <taxon>Eukaryota</taxon>
        <taxon>Viridiplantae</taxon>
        <taxon>Streptophyta</taxon>
        <taxon>Embryophyta</taxon>
        <taxon>Tracheophyta</taxon>
        <taxon>Spermatophyta</taxon>
        <taxon>Magnoliopsida</taxon>
        <taxon>Liliopsida</taxon>
        <taxon>Poales</taxon>
        <taxon>Poaceae</taxon>
        <taxon>PACMAD clade</taxon>
        <taxon>Panicoideae</taxon>
        <taxon>Andropogonodae</taxon>
        <taxon>Paspaleae</taxon>
        <taxon>Paspalinae</taxon>
        <taxon>Paspalum</taxon>
    </lineage>
</organism>
<dbReference type="AlphaFoldDB" id="A0AAQ3SP58"/>
<dbReference type="PANTHER" id="PTHR33168">
    <property type="entry name" value="STRESS INDUCED PROTEIN-RELATED"/>
    <property type="match status" value="1"/>
</dbReference>
<proteinExistence type="predicted"/>
<reference evidence="2 3" key="1">
    <citation type="submission" date="2024-02" db="EMBL/GenBank/DDBJ databases">
        <title>High-quality chromosome-scale genome assembly of Pensacola bahiagrass (Paspalum notatum Flugge var. saurae).</title>
        <authorList>
            <person name="Vega J.M."/>
            <person name="Podio M."/>
            <person name="Orjuela J."/>
            <person name="Siena L.A."/>
            <person name="Pessino S.C."/>
            <person name="Combes M.C."/>
            <person name="Mariac C."/>
            <person name="Albertini E."/>
            <person name="Pupilli F."/>
            <person name="Ortiz J.P.A."/>
            <person name="Leblanc O."/>
        </authorList>
    </citation>
    <scope>NUCLEOTIDE SEQUENCE [LARGE SCALE GENOMIC DNA]</scope>
    <source>
        <strain evidence="2">R1</strain>
        <tissue evidence="2">Leaf</tissue>
    </source>
</reference>
<feature type="compositionally biased region" description="Low complexity" evidence="1">
    <location>
        <begin position="1"/>
        <end position="10"/>
    </location>
</feature>
<dbReference type="Proteomes" id="UP001341281">
    <property type="component" value="Chromosome 02"/>
</dbReference>
<feature type="region of interest" description="Disordered" evidence="1">
    <location>
        <begin position="1"/>
        <end position="31"/>
    </location>
</feature>
<feature type="compositionally biased region" description="Basic and acidic residues" evidence="1">
    <location>
        <begin position="164"/>
        <end position="175"/>
    </location>
</feature>
<evidence type="ECO:0000313" key="3">
    <source>
        <dbReference type="Proteomes" id="UP001341281"/>
    </source>
</evidence>
<keyword evidence="3" id="KW-1185">Reference proteome</keyword>
<feature type="region of interest" description="Disordered" evidence="1">
    <location>
        <begin position="45"/>
        <end position="106"/>
    </location>
</feature>
<sequence>MAASSSSSSAQTDHSHGDGKQHRRPQLYHLNVEVPPVASNVGCFAGCFRPSPTSSPPVAHGNHAHGQGHTDRPPSPSLIRSPSAWLKAKGQNLGSGKHTRRRSRDFQYDALSYARNFDQGGTDGEGEEEAAGLGAGEHRCFTARLPPSPRPELPAGLPATGNGKAKDLAQRNDPE</sequence>
<gene>
    <name evidence="2" type="ORF">U9M48_008238</name>
</gene>
<protein>
    <submittedName>
        <fullName evidence="2">Uncharacterized protein</fullName>
    </submittedName>
</protein>
<evidence type="ECO:0000313" key="2">
    <source>
        <dbReference type="EMBL" id="WVZ57904.1"/>
    </source>
</evidence>
<accession>A0AAQ3SP58</accession>
<feature type="region of interest" description="Disordered" evidence="1">
    <location>
        <begin position="140"/>
        <end position="175"/>
    </location>
</feature>
<dbReference type="EMBL" id="CP144746">
    <property type="protein sequence ID" value="WVZ57904.1"/>
    <property type="molecule type" value="Genomic_DNA"/>
</dbReference>
<name>A0AAQ3SP58_PASNO</name>
<evidence type="ECO:0000256" key="1">
    <source>
        <dbReference type="SAM" id="MobiDB-lite"/>
    </source>
</evidence>